<feature type="non-terminal residue" evidence="3">
    <location>
        <position position="1"/>
    </location>
</feature>
<dbReference type="PANTHER" id="PTHR31751:SF42">
    <property type="entry name" value="PROTEIN CBG10204"/>
    <property type="match status" value="1"/>
</dbReference>
<evidence type="ECO:0000256" key="1">
    <source>
        <dbReference type="SAM" id="MobiDB-lite"/>
    </source>
</evidence>
<comment type="caution">
    <text evidence="3">The sequence shown here is derived from an EMBL/GenBank/DDBJ whole genome shotgun (WGS) entry which is preliminary data.</text>
</comment>
<dbReference type="InterPro" id="IPR049012">
    <property type="entry name" value="Mutator_transp_dom"/>
</dbReference>
<evidence type="ECO:0000313" key="3">
    <source>
        <dbReference type="EMBL" id="GMT12155.1"/>
    </source>
</evidence>
<feature type="compositionally biased region" description="Basic and acidic residues" evidence="1">
    <location>
        <begin position="513"/>
        <end position="522"/>
    </location>
</feature>
<accession>A0AAV5UXX6</accession>
<feature type="compositionally biased region" description="Basic residues" evidence="1">
    <location>
        <begin position="608"/>
        <end position="623"/>
    </location>
</feature>
<dbReference type="Pfam" id="PF20700">
    <property type="entry name" value="Mutator"/>
    <property type="match status" value="1"/>
</dbReference>
<feature type="compositionally biased region" description="Acidic residues" evidence="1">
    <location>
        <begin position="481"/>
        <end position="500"/>
    </location>
</feature>
<gene>
    <name evidence="3" type="ORF">PFISCL1PPCAC_3452</name>
</gene>
<dbReference type="PANTHER" id="PTHR31751">
    <property type="entry name" value="SI:CH211-108C17.2-RELATED-RELATED"/>
    <property type="match status" value="1"/>
</dbReference>
<dbReference type="Proteomes" id="UP001432322">
    <property type="component" value="Unassembled WGS sequence"/>
</dbReference>
<reference evidence="3" key="1">
    <citation type="submission" date="2023-10" db="EMBL/GenBank/DDBJ databases">
        <title>Genome assembly of Pristionchus species.</title>
        <authorList>
            <person name="Yoshida K."/>
            <person name="Sommer R.J."/>
        </authorList>
    </citation>
    <scope>NUCLEOTIDE SEQUENCE</scope>
    <source>
        <strain evidence="3">RS5133</strain>
    </source>
</reference>
<sequence length="645" mass="72764">PNLPLYVLVDSSLLLDLFRRCPECGTLARHSLESMSRFVNGSAIKLSWECVQCDKTNHWESQKRMGLYYEGNVKLVAAAHTTAVPTPRLLEFGDQLGLALPCERAMRNVLDVLVLPAVDMVYKEHIGRVEQTVRDVNGTAGLDLSVDGRYDSPGYCAMHCTVTFVCLRTNLIILVKNLNKKMTEIDGVSGRMEKEGVKMGLRKLMADVYKIRSVVSDNDAKIGKMLREDPQFSNIRHLLDFWHLVKAVNHALREAGKKKMCGNIRFWRRKILSHAYYCHSKYGKNRKKGLEYWKSVLAHVCGRHKNFQKLPFLDGISKSRHKELGPASTNIIDRRSKEFQFLKTIVLKPTFLSGFLRASPKKNTSPNECFNSIVNLYAPKRISLSPAMYGEKIKLAVLHYNTLSTLDLLDLRKEKSSYLVSVKGRESKSVKRKMETAIHEWRDQVWQGIGRAMEEKKLKAFMQRNGVPDGFTYTASLVVEAEGEESEGEEGEGGESDVSEELGWGYGEEVDSDREPEMRVVDLTDAEDEESESETDEKETPVESGSEWDEVPEGTVVPMSGSGRGSGRGRGRGRGRRKTRGTTVARADPLPVGQVDGPETEDEPDRRLKTRKTHRKKAERKKHAETDDDSGSDYRPPPVKRANGK</sequence>
<name>A0AAV5UXX6_9BILA</name>
<feature type="compositionally biased region" description="Acidic residues" evidence="1">
    <location>
        <begin position="524"/>
        <end position="537"/>
    </location>
</feature>
<organism evidence="3 4">
    <name type="scientific">Pristionchus fissidentatus</name>
    <dbReference type="NCBI Taxonomy" id="1538716"/>
    <lineage>
        <taxon>Eukaryota</taxon>
        <taxon>Metazoa</taxon>
        <taxon>Ecdysozoa</taxon>
        <taxon>Nematoda</taxon>
        <taxon>Chromadorea</taxon>
        <taxon>Rhabditida</taxon>
        <taxon>Rhabditina</taxon>
        <taxon>Diplogasteromorpha</taxon>
        <taxon>Diplogasteroidea</taxon>
        <taxon>Neodiplogasteridae</taxon>
        <taxon>Pristionchus</taxon>
    </lineage>
</organism>
<evidence type="ECO:0000313" key="4">
    <source>
        <dbReference type="Proteomes" id="UP001432322"/>
    </source>
</evidence>
<protein>
    <recommendedName>
        <fullName evidence="2">Mutator-like transposase domain-containing protein</fullName>
    </recommendedName>
</protein>
<dbReference type="AlphaFoldDB" id="A0AAV5UXX6"/>
<feature type="compositionally biased region" description="Basic residues" evidence="1">
    <location>
        <begin position="567"/>
        <end position="580"/>
    </location>
</feature>
<evidence type="ECO:0000259" key="2">
    <source>
        <dbReference type="Pfam" id="PF20700"/>
    </source>
</evidence>
<proteinExistence type="predicted"/>
<keyword evidence="4" id="KW-1185">Reference proteome</keyword>
<dbReference type="EMBL" id="BTSY01000001">
    <property type="protein sequence ID" value="GMT12155.1"/>
    <property type="molecule type" value="Genomic_DNA"/>
</dbReference>
<feature type="region of interest" description="Disordered" evidence="1">
    <location>
        <begin position="481"/>
        <end position="645"/>
    </location>
</feature>
<feature type="domain" description="Mutator-like transposase" evidence="2">
    <location>
        <begin position="15"/>
        <end position="304"/>
    </location>
</feature>
<feature type="non-terminal residue" evidence="3">
    <location>
        <position position="645"/>
    </location>
</feature>